<feature type="transmembrane region" description="Helical" evidence="8">
    <location>
        <begin position="135"/>
        <end position="152"/>
    </location>
</feature>
<dbReference type="PANTHER" id="PTHR23513:SF9">
    <property type="entry name" value="ENTEROBACTIN EXPORTER ENTS"/>
    <property type="match status" value="1"/>
</dbReference>
<dbReference type="PROSITE" id="PS50850">
    <property type="entry name" value="MFS"/>
    <property type="match status" value="1"/>
</dbReference>
<sequence length="459" mass="47130">MSTEAEPEASAEPSESPRPARKSHFVDLSPLKISPAFARLWIGSGISGIGAQLTIVAVGLQIYDMTESTLAVALVGGIALLPMIVAGLWGGMLADAFDRRKVLILSSLVGWVSTLSLVVLSAVDAGLAADGVRAPVWPFYIVTTVNSIASTIRGATHMSVYPRILPAAYVSRASALGGISGGIQLTAGPALAGVLVALIGLPLTFAVDVVLFTFGFLGILGLPKMPPLSHTARPGLESLRDGFAFLKNAPNIRAGFLIDVIAMSFGRPFVLLPAVGAAVIGGGPVTVGVLTAAAAVGTFLTGLFSGPVGRIHRYGVAIGRSVIVYGACVAAFGLVLLVMQSGAFGPVGPSWGQVNVVALVLAAIALAGTGASDEVSAIFRSTMLLTAAPDEMRGRLQGVFMVVVTGGPRIGDLYAGILASIATLWFPPLLGGLVIMVAVGVILRVLTSFREYDARDPRP</sequence>
<evidence type="ECO:0000256" key="7">
    <source>
        <dbReference type="SAM" id="MobiDB-lite"/>
    </source>
</evidence>
<feature type="transmembrane region" description="Helical" evidence="8">
    <location>
        <begin position="191"/>
        <end position="220"/>
    </location>
</feature>
<dbReference type="RefSeq" id="WP_129190577.1">
    <property type="nucleotide sequence ID" value="NZ_CP035491.1"/>
</dbReference>
<evidence type="ECO:0000256" key="5">
    <source>
        <dbReference type="ARBA" id="ARBA00022989"/>
    </source>
</evidence>
<keyword evidence="2" id="KW-0813">Transport</keyword>
<evidence type="ECO:0000256" key="8">
    <source>
        <dbReference type="SAM" id="Phobius"/>
    </source>
</evidence>
<dbReference type="Pfam" id="PF05977">
    <property type="entry name" value="MFS_3"/>
    <property type="match status" value="1"/>
</dbReference>
<reference evidence="10 11" key="1">
    <citation type="submission" date="2019-01" db="EMBL/GenBank/DDBJ databases">
        <title>Genome sequencing of strain FW100M-8.</title>
        <authorList>
            <person name="Heo J."/>
            <person name="Kim S.-J."/>
            <person name="Kim J.-S."/>
            <person name="Hong S.-B."/>
            <person name="Kwon S.-W."/>
        </authorList>
    </citation>
    <scope>NUCLEOTIDE SEQUENCE [LARGE SCALE GENOMIC DNA]</scope>
    <source>
        <strain evidence="10 11">FW100M-8</strain>
    </source>
</reference>
<evidence type="ECO:0000313" key="10">
    <source>
        <dbReference type="EMBL" id="QAY73383.1"/>
    </source>
</evidence>
<dbReference type="InterPro" id="IPR010290">
    <property type="entry name" value="TM_effector"/>
</dbReference>
<protein>
    <submittedName>
        <fullName evidence="10">MFS transporter</fullName>
    </submittedName>
</protein>
<feature type="transmembrane region" description="Helical" evidence="8">
    <location>
        <begin position="356"/>
        <end position="379"/>
    </location>
</feature>
<gene>
    <name evidence="10" type="ORF">ET445_08525</name>
</gene>
<feature type="domain" description="Major facilitator superfamily (MFS) profile" evidence="9">
    <location>
        <begin position="194"/>
        <end position="459"/>
    </location>
</feature>
<feature type="transmembrane region" description="Helical" evidence="8">
    <location>
        <begin position="102"/>
        <end position="123"/>
    </location>
</feature>
<accession>A0A4P6FEE9</accession>
<feature type="transmembrane region" description="Helical" evidence="8">
    <location>
        <begin position="256"/>
        <end position="281"/>
    </location>
</feature>
<proteinExistence type="predicted"/>
<dbReference type="EMBL" id="CP035491">
    <property type="protein sequence ID" value="QAY73383.1"/>
    <property type="molecule type" value="Genomic_DNA"/>
</dbReference>
<keyword evidence="4 8" id="KW-0812">Transmembrane</keyword>
<dbReference type="Gene3D" id="1.20.1250.20">
    <property type="entry name" value="MFS general substrate transporter like domains"/>
    <property type="match status" value="1"/>
</dbReference>
<keyword evidence="11" id="KW-1185">Reference proteome</keyword>
<dbReference type="OrthoDB" id="5494559at2"/>
<feature type="region of interest" description="Disordered" evidence="7">
    <location>
        <begin position="1"/>
        <end position="22"/>
    </location>
</feature>
<organism evidence="10 11">
    <name type="scientific">Agromyces protaetiae</name>
    <dbReference type="NCBI Taxonomy" id="2509455"/>
    <lineage>
        <taxon>Bacteria</taxon>
        <taxon>Bacillati</taxon>
        <taxon>Actinomycetota</taxon>
        <taxon>Actinomycetes</taxon>
        <taxon>Micrococcales</taxon>
        <taxon>Microbacteriaceae</taxon>
        <taxon>Agromyces</taxon>
    </lineage>
</organism>
<keyword evidence="3" id="KW-1003">Cell membrane</keyword>
<evidence type="ECO:0000256" key="6">
    <source>
        <dbReference type="ARBA" id="ARBA00023136"/>
    </source>
</evidence>
<keyword evidence="6 8" id="KW-0472">Membrane</keyword>
<evidence type="ECO:0000256" key="1">
    <source>
        <dbReference type="ARBA" id="ARBA00004429"/>
    </source>
</evidence>
<feature type="transmembrane region" description="Helical" evidence="8">
    <location>
        <begin position="40"/>
        <end position="63"/>
    </location>
</feature>
<dbReference type="AlphaFoldDB" id="A0A4P6FEE9"/>
<evidence type="ECO:0000256" key="4">
    <source>
        <dbReference type="ARBA" id="ARBA00022692"/>
    </source>
</evidence>
<keyword evidence="5 8" id="KW-1133">Transmembrane helix</keyword>
<dbReference type="InterPro" id="IPR020846">
    <property type="entry name" value="MFS_dom"/>
</dbReference>
<dbReference type="PANTHER" id="PTHR23513">
    <property type="entry name" value="INTEGRAL MEMBRANE EFFLUX PROTEIN-RELATED"/>
    <property type="match status" value="1"/>
</dbReference>
<evidence type="ECO:0000256" key="2">
    <source>
        <dbReference type="ARBA" id="ARBA00022448"/>
    </source>
</evidence>
<feature type="transmembrane region" description="Helical" evidence="8">
    <location>
        <begin position="399"/>
        <end position="419"/>
    </location>
</feature>
<dbReference type="GO" id="GO:0005886">
    <property type="term" value="C:plasma membrane"/>
    <property type="evidence" value="ECO:0007669"/>
    <property type="project" value="UniProtKB-SubCell"/>
</dbReference>
<name>A0A4P6FEE9_9MICO</name>
<dbReference type="SUPFAM" id="SSF103473">
    <property type="entry name" value="MFS general substrate transporter"/>
    <property type="match status" value="1"/>
</dbReference>
<comment type="subcellular location">
    <subcellularLocation>
        <location evidence="1">Cell inner membrane</location>
        <topology evidence="1">Multi-pass membrane protein</topology>
    </subcellularLocation>
</comment>
<evidence type="ECO:0000259" key="9">
    <source>
        <dbReference type="PROSITE" id="PS50850"/>
    </source>
</evidence>
<dbReference type="GO" id="GO:0022857">
    <property type="term" value="F:transmembrane transporter activity"/>
    <property type="evidence" value="ECO:0007669"/>
    <property type="project" value="InterPro"/>
</dbReference>
<feature type="transmembrane region" description="Helical" evidence="8">
    <location>
        <begin position="425"/>
        <end position="446"/>
    </location>
</feature>
<feature type="transmembrane region" description="Helical" evidence="8">
    <location>
        <begin position="69"/>
        <end position="90"/>
    </location>
</feature>
<evidence type="ECO:0000313" key="11">
    <source>
        <dbReference type="Proteomes" id="UP000291259"/>
    </source>
</evidence>
<evidence type="ECO:0000256" key="3">
    <source>
        <dbReference type="ARBA" id="ARBA00022475"/>
    </source>
</evidence>
<dbReference type="Proteomes" id="UP000291259">
    <property type="component" value="Chromosome"/>
</dbReference>
<dbReference type="CDD" id="cd06173">
    <property type="entry name" value="MFS_MefA_like"/>
    <property type="match status" value="1"/>
</dbReference>
<dbReference type="InterPro" id="IPR036259">
    <property type="entry name" value="MFS_trans_sf"/>
</dbReference>
<feature type="transmembrane region" description="Helical" evidence="8">
    <location>
        <begin position="322"/>
        <end position="344"/>
    </location>
</feature>
<dbReference type="KEGG" id="agf:ET445_08525"/>
<feature type="transmembrane region" description="Helical" evidence="8">
    <location>
        <begin position="287"/>
        <end position="310"/>
    </location>
</feature>